<evidence type="ECO:0000256" key="1">
    <source>
        <dbReference type="SAM" id="MobiDB-lite"/>
    </source>
</evidence>
<evidence type="ECO:0000313" key="3">
    <source>
        <dbReference type="EMBL" id="SFT91945.1"/>
    </source>
</evidence>
<evidence type="ECO:0000313" key="4">
    <source>
        <dbReference type="Proteomes" id="UP000199165"/>
    </source>
</evidence>
<keyword evidence="2" id="KW-0472">Membrane</keyword>
<keyword evidence="4" id="KW-1185">Reference proteome</keyword>
<proteinExistence type="predicted"/>
<dbReference type="AlphaFoldDB" id="A0A1I7BXN2"/>
<gene>
    <name evidence="3" type="ORF">SAMN04487904_11366</name>
</gene>
<feature type="region of interest" description="Disordered" evidence="1">
    <location>
        <begin position="250"/>
        <end position="281"/>
    </location>
</feature>
<keyword evidence="2" id="KW-1133">Transmembrane helix</keyword>
<organism evidence="3 4">
    <name type="scientific">Actinopolyspora righensis</name>
    <dbReference type="NCBI Taxonomy" id="995060"/>
    <lineage>
        <taxon>Bacteria</taxon>
        <taxon>Bacillati</taxon>
        <taxon>Actinomycetota</taxon>
        <taxon>Actinomycetes</taxon>
        <taxon>Actinopolysporales</taxon>
        <taxon>Actinopolysporaceae</taxon>
        <taxon>Actinopolyspora</taxon>
        <taxon>Actinopolyspora alba group</taxon>
    </lineage>
</organism>
<reference evidence="4" key="1">
    <citation type="submission" date="2016-10" db="EMBL/GenBank/DDBJ databases">
        <authorList>
            <person name="Varghese N."/>
            <person name="Submissions S."/>
        </authorList>
    </citation>
    <scope>NUCLEOTIDE SEQUENCE [LARGE SCALE GENOMIC DNA]</scope>
    <source>
        <strain evidence="4">DSM 45501</strain>
    </source>
</reference>
<keyword evidence="2" id="KW-0812">Transmembrane</keyword>
<dbReference type="EMBL" id="FPAT01000013">
    <property type="protein sequence ID" value="SFT91945.1"/>
    <property type="molecule type" value="Genomic_DNA"/>
</dbReference>
<name>A0A1I7BXN2_9ACTN</name>
<protein>
    <submittedName>
        <fullName evidence="3">Uncharacterized protein</fullName>
    </submittedName>
</protein>
<dbReference type="Proteomes" id="UP000199165">
    <property type="component" value="Unassembled WGS sequence"/>
</dbReference>
<feature type="compositionally biased region" description="Acidic residues" evidence="1">
    <location>
        <begin position="266"/>
        <end position="281"/>
    </location>
</feature>
<accession>A0A1I7BXN2</accession>
<sequence>MILRLDPAGPAHVFSGVLPARYAIRGAGDLRTAPSADYPARVGIPAWVWFAVAAVATAAGVTLLITDHARRTAKNRERRRWAALRGWQFAEFDQVLPTKWQRGLLPQYNGAVATDIVAGSTFTADGRRQVSVLDLVVGGRTVAVLLGLRCRRSAATTLELWLPEVPVPPESELDLLGPVGSRYAFVGDVATARPLVTPDVVDAVEEFGDDVTVAWAENDWVLAALEPAAAEPEQLESALRALGRFADLLDPFEVDPNGETPSAERPDDEIIPSPTTEDDTA</sequence>
<dbReference type="STRING" id="995060.SAMN04487904_11366"/>
<feature type="transmembrane region" description="Helical" evidence="2">
    <location>
        <begin position="46"/>
        <end position="66"/>
    </location>
</feature>
<evidence type="ECO:0000256" key="2">
    <source>
        <dbReference type="SAM" id="Phobius"/>
    </source>
</evidence>